<gene>
    <name evidence="1" type="ORF">PR048_011573</name>
</gene>
<proteinExistence type="predicted"/>
<organism evidence="1 2">
    <name type="scientific">Dryococelus australis</name>
    <dbReference type="NCBI Taxonomy" id="614101"/>
    <lineage>
        <taxon>Eukaryota</taxon>
        <taxon>Metazoa</taxon>
        <taxon>Ecdysozoa</taxon>
        <taxon>Arthropoda</taxon>
        <taxon>Hexapoda</taxon>
        <taxon>Insecta</taxon>
        <taxon>Pterygota</taxon>
        <taxon>Neoptera</taxon>
        <taxon>Polyneoptera</taxon>
        <taxon>Phasmatodea</taxon>
        <taxon>Verophasmatodea</taxon>
        <taxon>Anareolatae</taxon>
        <taxon>Phasmatidae</taxon>
        <taxon>Eurycanthinae</taxon>
        <taxon>Dryococelus</taxon>
    </lineage>
</organism>
<dbReference type="EMBL" id="JARBHB010000004">
    <property type="protein sequence ID" value="KAJ8885376.1"/>
    <property type="molecule type" value="Genomic_DNA"/>
</dbReference>
<keyword evidence="2" id="KW-1185">Reference proteome</keyword>
<comment type="caution">
    <text evidence="1">The sequence shown here is derived from an EMBL/GenBank/DDBJ whole genome shotgun (WGS) entry which is preliminary data.</text>
</comment>
<accession>A0ABQ9HLY2</accession>
<evidence type="ECO:0000313" key="2">
    <source>
        <dbReference type="Proteomes" id="UP001159363"/>
    </source>
</evidence>
<evidence type="ECO:0000313" key="1">
    <source>
        <dbReference type="EMBL" id="KAJ8885376.1"/>
    </source>
</evidence>
<name>A0ABQ9HLY2_9NEOP</name>
<dbReference type="Proteomes" id="UP001159363">
    <property type="component" value="Chromosome X"/>
</dbReference>
<reference evidence="1 2" key="1">
    <citation type="submission" date="2023-02" db="EMBL/GenBank/DDBJ databases">
        <title>LHISI_Scaffold_Assembly.</title>
        <authorList>
            <person name="Stuart O.P."/>
            <person name="Cleave R."/>
            <person name="Magrath M.J.L."/>
            <person name="Mikheyev A.S."/>
        </authorList>
    </citation>
    <scope>NUCLEOTIDE SEQUENCE [LARGE SCALE GENOMIC DNA]</scope>
    <source>
        <strain evidence="1">Daus_M_001</strain>
        <tissue evidence="1">Leg muscle</tissue>
    </source>
</reference>
<sequence length="92" mass="10284">MTSDVTLQAYRNPKLVQNIDSNIVSSSLIESQISPTSTSNVKKLNLENSSGNVGLFREEKLFMFSSSGLNKEFCLIFSNVLPAFEKPYVILY</sequence>
<protein>
    <submittedName>
        <fullName evidence="1">Uncharacterized protein</fullName>
    </submittedName>
</protein>